<dbReference type="GO" id="GO:0008270">
    <property type="term" value="F:zinc ion binding"/>
    <property type="evidence" value="ECO:0007669"/>
    <property type="project" value="UniProtKB-KW"/>
</dbReference>
<keyword evidence="5 9" id="KW-0863">Zinc-finger</keyword>
<dbReference type="PANTHER" id="PTHR46077:SF1">
    <property type="entry name" value="TOP1 BINDING ARGININE_SERINE RICH PROTEIN, E3 UBIQUITIN LIGASE"/>
    <property type="match status" value="1"/>
</dbReference>
<name>A0A166BTF8_9AGAM</name>
<dbReference type="InterPro" id="IPR001841">
    <property type="entry name" value="Znf_RING"/>
</dbReference>
<dbReference type="Gene3D" id="3.30.40.10">
    <property type="entry name" value="Zinc/RING finger domain, C3HC4 (zinc finger)"/>
    <property type="match status" value="1"/>
</dbReference>
<dbReference type="STRING" id="436010.A0A166BTF8"/>
<evidence type="ECO:0000256" key="4">
    <source>
        <dbReference type="ARBA" id="ARBA00022723"/>
    </source>
</evidence>
<evidence type="ECO:0000313" key="13">
    <source>
        <dbReference type="Proteomes" id="UP000076532"/>
    </source>
</evidence>
<organism evidence="12 13">
    <name type="scientific">Athelia psychrophila</name>
    <dbReference type="NCBI Taxonomy" id="1759441"/>
    <lineage>
        <taxon>Eukaryota</taxon>
        <taxon>Fungi</taxon>
        <taxon>Dikarya</taxon>
        <taxon>Basidiomycota</taxon>
        <taxon>Agaricomycotina</taxon>
        <taxon>Agaricomycetes</taxon>
        <taxon>Agaricomycetidae</taxon>
        <taxon>Atheliales</taxon>
        <taxon>Atheliaceae</taxon>
        <taxon>Athelia</taxon>
    </lineage>
</organism>
<dbReference type="InterPro" id="IPR018957">
    <property type="entry name" value="Znf_C3HC4_RING-type"/>
</dbReference>
<dbReference type="EMBL" id="KV417640">
    <property type="protein sequence ID" value="KZP12955.1"/>
    <property type="molecule type" value="Genomic_DNA"/>
</dbReference>
<feature type="compositionally biased region" description="Basic and acidic residues" evidence="10">
    <location>
        <begin position="1"/>
        <end position="10"/>
    </location>
</feature>
<keyword evidence="6" id="KW-0862">Zinc</keyword>
<dbReference type="AlphaFoldDB" id="A0A166BTF8"/>
<feature type="compositionally biased region" description="Basic and acidic residues" evidence="10">
    <location>
        <begin position="353"/>
        <end position="367"/>
    </location>
</feature>
<keyword evidence="8" id="KW-0804">Transcription</keyword>
<evidence type="ECO:0000256" key="5">
    <source>
        <dbReference type="ARBA" id="ARBA00022771"/>
    </source>
</evidence>
<protein>
    <recommendedName>
        <fullName evidence="2">RING-type E3 ubiquitin transferase</fullName>
        <ecNumber evidence="2">2.3.2.27</ecNumber>
    </recommendedName>
</protein>
<accession>A0A166BTF8</accession>
<dbReference type="InterPro" id="IPR013083">
    <property type="entry name" value="Znf_RING/FYVE/PHD"/>
</dbReference>
<dbReference type="GO" id="GO:0006513">
    <property type="term" value="P:protein monoubiquitination"/>
    <property type="evidence" value="ECO:0007669"/>
    <property type="project" value="TreeGrafter"/>
</dbReference>
<feature type="domain" description="RING-type" evidence="11">
    <location>
        <begin position="95"/>
        <end position="127"/>
    </location>
</feature>
<gene>
    <name evidence="12" type="ORF">FIBSPDRAFT_961018</name>
</gene>
<feature type="region of interest" description="Disordered" evidence="10">
    <location>
        <begin position="309"/>
        <end position="337"/>
    </location>
</feature>
<keyword evidence="7" id="KW-0805">Transcription regulation</keyword>
<evidence type="ECO:0000256" key="6">
    <source>
        <dbReference type="ARBA" id="ARBA00022833"/>
    </source>
</evidence>
<dbReference type="EC" id="2.3.2.27" evidence="2"/>
<proteinExistence type="predicted"/>
<dbReference type="GO" id="GO:0061630">
    <property type="term" value="F:ubiquitin protein ligase activity"/>
    <property type="evidence" value="ECO:0007669"/>
    <property type="project" value="UniProtKB-EC"/>
</dbReference>
<feature type="compositionally biased region" description="Basic and acidic residues" evidence="10">
    <location>
        <begin position="24"/>
        <end position="41"/>
    </location>
</feature>
<evidence type="ECO:0000256" key="8">
    <source>
        <dbReference type="ARBA" id="ARBA00023163"/>
    </source>
</evidence>
<evidence type="ECO:0000256" key="7">
    <source>
        <dbReference type="ARBA" id="ARBA00023015"/>
    </source>
</evidence>
<feature type="compositionally biased region" description="Basic and acidic residues" evidence="10">
    <location>
        <begin position="379"/>
        <end position="391"/>
    </location>
</feature>
<dbReference type="PANTHER" id="PTHR46077">
    <property type="entry name" value="E3 UBIQUITIN-PROTEIN LIGASE TOPORS"/>
    <property type="match status" value="1"/>
</dbReference>
<evidence type="ECO:0000256" key="1">
    <source>
        <dbReference type="ARBA" id="ARBA00000900"/>
    </source>
</evidence>
<keyword evidence="13" id="KW-1185">Reference proteome</keyword>
<feature type="compositionally biased region" description="Basic and acidic residues" evidence="10">
    <location>
        <begin position="313"/>
        <end position="337"/>
    </location>
</feature>
<dbReference type="InterPro" id="IPR017907">
    <property type="entry name" value="Znf_RING_CS"/>
</dbReference>
<feature type="compositionally biased region" description="Acidic residues" evidence="10">
    <location>
        <begin position="78"/>
        <end position="93"/>
    </location>
</feature>
<feature type="region of interest" description="Disordered" evidence="10">
    <location>
        <begin position="1"/>
        <end position="58"/>
    </location>
</feature>
<dbReference type="GO" id="GO:0000209">
    <property type="term" value="P:protein polyubiquitination"/>
    <property type="evidence" value="ECO:0007669"/>
    <property type="project" value="TreeGrafter"/>
</dbReference>
<dbReference type="OrthoDB" id="21204at2759"/>
<feature type="region of interest" description="Disordered" evidence="10">
    <location>
        <begin position="172"/>
        <end position="193"/>
    </location>
</feature>
<dbReference type="PROSITE" id="PS50089">
    <property type="entry name" value="ZF_RING_2"/>
    <property type="match status" value="1"/>
</dbReference>
<keyword evidence="3" id="KW-0808">Transferase</keyword>
<reference evidence="12 13" key="1">
    <citation type="journal article" date="2016" name="Mol. Biol. Evol.">
        <title>Comparative Genomics of Early-Diverging Mushroom-Forming Fungi Provides Insights into the Origins of Lignocellulose Decay Capabilities.</title>
        <authorList>
            <person name="Nagy L.G."/>
            <person name="Riley R."/>
            <person name="Tritt A."/>
            <person name="Adam C."/>
            <person name="Daum C."/>
            <person name="Floudas D."/>
            <person name="Sun H."/>
            <person name="Yadav J.S."/>
            <person name="Pangilinan J."/>
            <person name="Larsson K.H."/>
            <person name="Matsuura K."/>
            <person name="Barry K."/>
            <person name="Labutti K."/>
            <person name="Kuo R."/>
            <person name="Ohm R.A."/>
            <person name="Bhattacharya S.S."/>
            <person name="Shirouzu T."/>
            <person name="Yoshinaga Y."/>
            <person name="Martin F.M."/>
            <person name="Grigoriev I.V."/>
            <person name="Hibbett D.S."/>
        </authorList>
    </citation>
    <scope>NUCLEOTIDE SEQUENCE [LARGE SCALE GENOMIC DNA]</scope>
    <source>
        <strain evidence="12 13">CBS 109695</strain>
    </source>
</reference>
<evidence type="ECO:0000259" key="11">
    <source>
        <dbReference type="PROSITE" id="PS50089"/>
    </source>
</evidence>
<evidence type="ECO:0000256" key="2">
    <source>
        <dbReference type="ARBA" id="ARBA00012483"/>
    </source>
</evidence>
<dbReference type="Proteomes" id="UP000076532">
    <property type="component" value="Unassembled WGS sequence"/>
</dbReference>
<feature type="region of interest" description="Disordered" evidence="10">
    <location>
        <begin position="73"/>
        <end position="93"/>
    </location>
</feature>
<evidence type="ECO:0000256" key="3">
    <source>
        <dbReference type="ARBA" id="ARBA00022679"/>
    </source>
</evidence>
<feature type="region of interest" description="Disordered" evidence="10">
    <location>
        <begin position="353"/>
        <end position="403"/>
    </location>
</feature>
<keyword evidence="4" id="KW-0479">Metal-binding</keyword>
<dbReference type="PROSITE" id="PS00518">
    <property type="entry name" value="ZF_RING_1"/>
    <property type="match status" value="1"/>
</dbReference>
<dbReference type="SUPFAM" id="SSF57850">
    <property type="entry name" value="RING/U-box"/>
    <property type="match status" value="1"/>
</dbReference>
<sequence length="424" mass="47852">MLPEAVREKLLGSGVPANLTVRKSTHENDRPHKRAKREESPLRASPSQLTRTLIPKADTVADIEDEVQDIADYKIEKEEDANEDEDKQDEDEEQCSICLQPLIDRTVIPTCPHEFCFECILVWTGACHTLPLSTESYPLFPIREHLIHHIRARYDYQKHYLAPLRSRSPKQLLPLASSGSNNGRSNANTGRDRAWGRRARIEAEERQVADALEREIAKRKWVYEHRLFAKHVASNPYTRYRPAPAPAAFAANPVLVARATAFLRRELRVTTTPGTPAPRSAEPKPAVGPRPIAFPVSVSVSVSVAFSVSRAGKQPEGKRRLDTKGKYKEKRPVPARDGDVKVIDVDMDSNVDVDVREGASTSRDTRAHREHREHREHKKREGERRQTREVIDPQSQSQQARRAPFNAPLAYGLSNLSYCLSSVG</sequence>
<feature type="compositionally biased region" description="Basic residues" evidence="10">
    <location>
        <begin position="368"/>
        <end position="378"/>
    </location>
</feature>
<evidence type="ECO:0000256" key="9">
    <source>
        <dbReference type="PROSITE-ProRule" id="PRU00175"/>
    </source>
</evidence>
<dbReference type="Pfam" id="PF00097">
    <property type="entry name" value="zf-C3HC4"/>
    <property type="match status" value="1"/>
</dbReference>
<evidence type="ECO:0000256" key="10">
    <source>
        <dbReference type="SAM" id="MobiDB-lite"/>
    </source>
</evidence>
<evidence type="ECO:0000313" key="12">
    <source>
        <dbReference type="EMBL" id="KZP12955.1"/>
    </source>
</evidence>
<feature type="compositionally biased region" description="Low complexity" evidence="10">
    <location>
        <begin position="176"/>
        <end position="188"/>
    </location>
</feature>
<comment type="catalytic activity">
    <reaction evidence="1">
        <text>S-ubiquitinyl-[E2 ubiquitin-conjugating enzyme]-L-cysteine + [acceptor protein]-L-lysine = [E2 ubiquitin-conjugating enzyme]-L-cysteine + N(6)-ubiquitinyl-[acceptor protein]-L-lysine.</text>
        <dbReference type="EC" id="2.3.2.27"/>
    </reaction>
</comment>